<evidence type="ECO:0000259" key="1">
    <source>
        <dbReference type="Pfam" id="PF13471"/>
    </source>
</evidence>
<reference evidence="2" key="1">
    <citation type="submission" date="2019-09" db="EMBL/GenBank/DDBJ databases">
        <title>Characterisation of the sponge microbiome using genome-centric metagenomics.</title>
        <authorList>
            <person name="Engelberts J.P."/>
            <person name="Robbins S.J."/>
            <person name="De Goeij J.M."/>
            <person name="Aranda M."/>
            <person name="Bell S.C."/>
            <person name="Webster N.S."/>
        </authorList>
    </citation>
    <scope>NUCLEOTIDE SEQUENCE</scope>
    <source>
        <strain evidence="2">SB0661_bin_32</strain>
    </source>
</reference>
<feature type="domain" description="Microcin J25-processing protein McjB C-terminal" evidence="1">
    <location>
        <begin position="72"/>
        <end position="162"/>
    </location>
</feature>
<dbReference type="EMBL" id="VXMH01000052">
    <property type="protein sequence ID" value="MYC95338.1"/>
    <property type="molecule type" value="Genomic_DNA"/>
</dbReference>
<accession>A0A6B1D6S3</accession>
<dbReference type="AlphaFoldDB" id="A0A6B1D6S3"/>
<sequence>MWSNNGSVDTNDWERLAFGEPSLPLLRRISLVRRLRSARAYLTACFIYRNDGFSKASDYLHLLSLHTPPLGASTNEEAVRQARRTMAFFRCLGRLAHEDLLCLPAATSLTAGLIALGLPAQLVVGKAEYLLNKTYDFHAWTEINGVPINDKPIVRQCYLPLLKWPDWKHHPHMFN</sequence>
<comment type="caution">
    <text evidence="2">The sequence shown here is derived from an EMBL/GenBank/DDBJ whole genome shotgun (WGS) entry which is preliminary data.</text>
</comment>
<dbReference type="Pfam" id="PF13471">
    <property type="entry name" value="Transglut_core3"/>
    <property type="match status" value="1"/>
</dbReference>
<evidence type="ECO:0000313" key="2">
    <source>
        <dbReference type="EMBL" id="MYC95338.1"/>
    </source>
</evidence>
<dbReference type="InterPro" id="IPR032708">
    <property type="entry name" value="McjB_C"/>
</dbReference>
<name>A0A6B1D6S3_9CHLR</name>
<gene>
    <name evidence="2" type="ORF">F4X14_10225</name>
</gene>
<organism evidence="2">
    <name type="scientific">Caldilineaceae bacterium SB0661_bin_32</name>
    <dbReference type="NCBI Taxonomy" id="2605255"/>
    <lineage>
        <taxon>Bacteria</taxon>
        <taxon>Bacillati</taxon>
        <taxon>Chloroflexota</taxon>
        <taxon>Caldilineae</taxon>
        <taxon>Caldilineales</taxon>
        <taxon>Caldilineaceae</taxon>
    </lineage>
</organism>
<proteinExistence type="predicted"/>
<protein>
    <recommendedName>
        <fullName evidence="1">Microcin J25-processing protein McjB C-terminal domain-containing protein</fullName>
    </recommendedName>
</protein>